<dbReference type="PANTHER" id="PTHR10974:SF5">
    <property type="entry name" value="SULFATASE DOMAIN-CONTAINING PROTEIN"/>
    <property type="match status" value="1"/>
</dbReference>
<feature type="signal peptide" evidence="1">
    <location>
        <begin position="1"/>
        <end position="18"/>
    </location>
</feature>
<dbReference type="EnsemblMetazoa" id="CJA02168.1">
    <property type="protein sequence ID" value="CJA02168.1"/>
    <property type="gene ID" value="WBGene00121371"/>
</dbReference>
<evidence type="ECO:0000313" key="3">
    <source>
        <dbReference type="Proteomes" id="UP000005237"/>
    </source>
</evidence>
<dbReference type="Pfam" id="PF02995">
    <property type="entry name" value="DUF229"/>
    <property type="match status" value="1"/>
</dbReference>
<dbReference type="InterPro" id="IPR004245">
    <property type="entry name" value="DUF229"/>
</dbReference>
<sequence>MALPVVIMIVLAVALTSTIVFYTNSDYVPRITMTNGLFSIHKEDNSSVFFNVDSSSNYMDVCALPVYDVWHPSIKKFVKPYSPVKNCDKKREPITELKNGEWKILQKGANCSARCYKEDGYKNVKKGEWMKPGRVDCETLEAVCWEKQKEVYGYLHNQVLKKSINSTTIYKNPPNVFVFLVDSLSRGAAKRSLPKTLQFLSNTLKSVEFPFINKVGENSQPNAFALWFGKQVEKAKQIGGRELPVDWNTKQFCDRHLDNETHIFRDFANYGYVTMHAEDWSKQVIDSWPFCKGFKNSPVHHSMRPFQLAYEDKVSSIVKGSLEGKQCRLRDHAIFEYFQQWLTVYKDQPKFSWLWLNEPVHSNFNGATWYDDFYLEFFQKNQELFSNSFVFFMADHGFRVGNGDLFKSSIGNLEKSNPYLAISVPNEIRTKNPQILEILRKNAKSLQTHYDTRATFLDVLKYQPLSAFSDRKRINTPTEKGSSYLREQPEFPRTCGTLPIPQQYCICQVKTTNVNDPFLQATQGKRLINHINELIEKGNLTDICMKYEFKEVSEMKSLGVTNSTSTSYHMYKISVKVHGSPAHFDTLLMHNEKTDSVEFEKVTRLDTYGHSADCTGDRGFQKLCYCKVQQLLTTTTTTTKAPK</sequence>
<dbReference type="InterPro" id="IPR017850">
    <property type="entry name" value="Alkaline_phosphatase_core_sf"/>
</dbReference>
<dbReference type="CDD" id="cd16021">
    <property type="entry name" value="ALP_like"/>
    <property type="match status" value="1"/>
</dbReference>
<dbReference type="PANTHER" id="PTHR10974">
    <property type="entry name" value="FI08016P-RELATED"/>
    <property type="match status" value="1"/>
</dbReference>
<keyword evidence="3" id="KW-1185">Reference proteome</keyword>
<dbReference type="SUPFAM" id="SSF53649">
    <property type="entry name" value="Alkaline phosphatase-like"/>
    <property type="match status" value="1"/>
</dbReference>
<dbReference type="OMA" id="CHARCIF"/>
<dbReference type="Gene3D" id="3.40.720.10">
    <property type="entry name" value="Alkaline Phosphatase, subunit A"/>
    <property type="match status" value="1"/>
</dbReference>
<reference evidence="2" key="2">
    <citation type="submission" date="2022-06" db="UniProtKB">
        <authorList>
            <consortium name="EnsemblMetazoa"/>
        </authorList>
    </citation>
    <scope>IDENTIFICATION</scope>
    <source>
        <strain evidence="2">DF5081</strain>
    </source>
</reference>
<name>A0A8R1HMR6_CAEJA</name>
<accession>A0A8R1HMR6</accession>
<dbReference type="AlphaFoldDB" id="A0A8R1HMR6"/>
<dbReference type="Proteomes" id="UP000005237">
    <property type="component" value="Unassembled WGS sequence"/>
</dbReference>
<evidence type="ECO:0000256" key="1">
    <source>
        <dbReference type="SAM" id="SignalP"/>
    </source>
</evidence>
<protein>
    <submittedName>
        <fullName evidence="2">Uncharacterized protein</fullName>
    </submittedName>
</protein>
<dbReference type="GO" id="GO:0005615">
    <property type="term" value="C:extracellular space"/>
    <property type="evidence" value="ECO:0007669"/>
    <property type="project" value="TreeGrafter"/>
</dbReference>
<proteinExistence type="predicted"/>
<evidence type="ECO:0000313" key="2">
    <source>
        <dbReference type="EnsemblMetazoa" id="CJA02168.1"/>
    </source>
</evidence>
<feature type="chain" id="PRO_5035790877" evidence="1">
    <location>
        <begin position="19"/>
        <end position="643"/>
    </location>
</feature>
<organism evidence="2 3">
    <name type="scientific">Caenorhabditis japonica</name>
    <dbReference type="NCBI Taxonomy" id="281687"/>
    <lineage>
        <taxon>Eukaryota</taxon>
        <taxon>Metazoa</taxon>
        <taxon>Ecdysozoa</taxon>
        <taxon>Nematoda</taxon>
        <taxon>Chromadorea</taxon>
        <taxon>Rhabditida</taxon>
        <taxon>Rhabditina</taxon>
        <taxon>Rhabditomorpha</taxon>
        <taxon>Rhabditoidea</taxon>
        <taxon>Rhabditidae</taxon>
        <taxon>Peloderinae</taxon>
        <taxon>Caenorhabditis</taxon>
    </lineage>
</organism>
<keyword evidence="1" id="KW-0732">Signal</keyword>
<reference evidence="3" key="1">
    <citation type="submission" date="2010-08" db="EMBL/GenBank/DDBJ databases">
        <authorList>
            <consortium name="Caenorhabditis japonica Sequencing Consortium"/>
            <person name="Wilson R.K."/>
        </authorList>
    </citation>
    <scope>NUCLEOTIDE SEQUENCE [LARGE SCALE GENOMIC DNA]</scope>
    <source>
        <strain evidence="3">DF5081</strain>
    </source>
</reference>